<keyword evidence="1" id="KW-0175">Coiled coil</keyword>
<evidence type="ECO:0000313" key="2">
    <source>
        <dbReference type="EMBL" id="RCK64353.1"/>
    </source>
</evidence>
<dbReference type="Proteomes" id="UP000253472">
    <property type="component" value="Unassembled WGS sequence"/>
</dbReference>
<name>A0A367YEQ1_9ASCO</name>
<evidence type="ECO:0000313" key="3">
    <source>
        <dbReference type="Proteomes" id="UP000253472"/>
    </source>
</evidence>
<dbReference type="STRING" id="5486.A0A367YEQ1"/>
<feature type="coiled-coil region" evidence="1">
    <location>
        <begin position="491"/>
        <end position="518"/>
    </location>
</feature>
<dbReference type="OrthoDB" id="4093016at2759"/>
<dbReference type="AlphaFoldDB" id="A0A367YEQ1"/>
<organism evidence="2 3">
    <name type="scientific">Candida viswanathii</name>
    <dbReference type="NCBI Taxonomy" id="5486"/>
    <lineage>
        <taxon>Eukaryota</taxon>
        <taxon>Fungi</taxon>
        <taxon>Dikarya</taxon>
        <taxon>Ascomycota</taxon>
        <taxon>Saccharomycotina</taxon>
        <taxon>Pichiomycetes</taxon>
        <taxon>Debaryomycetaceae</taxon>
        <taxon>Candida/Lodderomyces clade</taxon>
        <taxon>Candida</taxon>
    </lineage>
</organism>
<evidence type="ECO:0000256" key="1">
    <source>
        <dbReference type="SAM" id="Coils"/>
    </source>
</evidence>
<keyword evidence="3" id="KW-1185">Reference proteome</keyword>
<gene>
    <name evidence="2" type="ORF">Cantr_00072</name>
</gene>
<sequence>MVKESSSAANNSGPTVIHTLILLSPSATMTDPFDVKYLAINQLAYTFNKYTQLNTSNGVPQGLADVATQNLQLMKQYEVVHPIAETLLQFLTNQGISTEDYTKEWITTTRSLNEAYLLQLDNDMKQILDQAMEILSPERAVELFAKVRRAIVITLVQSKYEEGLILLTNYLSAVDFSTQPKTREKFVENRYMEFLFYQYVLNKFSMIWFPNDDHDGRKPSSVFNLGRSNKVAITSNSYKPLNQVYVKASTYHQKNESLFSPSDNETRYFWAIKFLHLKLLFKQFKFVEFYDEFSEYCLHQKESIDILTDDLDILRSNLLVMFGIVSIFLKPFNSLALLGVGKDDILVDLFSENPDALEYKFYGEVMLPLAKCDFHRAKASLLDPGFVTALLANFEYNFPVSCRSTDGSAGPTFIEYLKLIIDLKNFFVILTSSREISQSKVFQLLGYDETQSPDDIRDLASTFTGVIVALDLAKYGIYYDSERGVFVNKPVADSANEIAALQENIADLQNEVQAETLATKMTDLLVEKYYS</sequence>
<reference evidence="2 3" key="1">
    <citation type="submission" date="2018-06" db="EMBL/GenBank/DDBJ databases">
        <title>Whole genome sequencing of Candida tropicalis (genome annotated by CSBL at Korea University).</title>
        <authorList>
            <person name="Ahn J."/>
        </authorList>
    </citation>
    <scope>NUCLEOTIDE SEQUENCE [LARGE SCALE GENOMIC DNA]</scope>
    <source>
        <strain evidence="2 3">ATCC 20962</strain>
    </source>
</reference>
<dbReference type="EMBL" id="QLNQ01000022">
    <property type="protein sequence ID" value="RCK64353.1"/>
    <property type="molecule type" value="Genomic_DNA"/>
</dbReference>
<comment type="caution">
    <text evidence="2">The sequence shown here is derived from an EMBL/GenBank/DDBJ whole genome shotgun (WGS) entry which is preliminary data.</text>
</comment>
<proteinExistence type="predicted"/>
<protein>
    <submittedName>
        <fullName evidence="2">Uncharacterized protein</fullName>
    </submittedName>
</protein>
<accession>A0A367YEQ1</accession>